<dbReference type="AlphaFoldDB" id="A0A9P0EX19"/>
<name>A0A9P0EX19_BEMTA</name>
<sequence>MLSSFVVSLRKLHKELSEFEEQTDSLFDLLPSKRAGKRGLCDGLGKPLSCVTGVVDRDEADELQANIQEMEAKEGDLKLEVSANKLMVKNILEQAVNNTEVTGSMARKLFVSDNSIAELKEWSAVETKLRALNFWVQKIKMDRGELRLGLENALNKRLSPESLAPKKLKTVLEAIEASIPKRFELITDKEGLEEFYAVVQRAQLSKSLTRVTVEDHRMRQTGDVLRRSWQESGGRYLFRPVAEFWVPADAKERHGIMQSSRSTKAMDGRSRQGSLYWTFCPSHYENRA</sequence>
<dbReference type="EMBL" id="OU963862">
    <property type="protein sequence ID" value="CAH0380470.1"/>
    <property type="molecule type" value="Genomic_DNA"/>
</dbReference>
<keyword evidence="2" id="KW-1185">Reference proteome</keyword>
<accession>A0A9P0EX19</accession>
<reference evidence="1" key="1">
    <citation type="submission" date="2021-12" db="EMBL/GenBank/DDBJ databases">
        <authorList>
            <person name="King R."/>
        </authorList>
    </citation>
    <scope>NUCLEOTIDE SEQUENCE</scope>
</reference>
<dbReference type="Proteomes" id="UP001152759">
    <property type="component" value="Chromosome 1"/>
</dbReference>
<organism evidence="1 2">
    <name type="scientific">Bemisia tabaci</name>
    <name type="common">Sweetpotato whitefly</name>
    <name type="synonym">Aleurodes tabaci</name>
    <dbReference type="NCBI Taxonomy" id="7038"/>
    <lineage>
        <taxon>Eukaryota</taxon>
        <taxon>Metazoa</taxon>
        <taxon>Ecdysozoa</taxon>
        <taxon>Arthropoda</taxon>
        <taxon>Hexapoda</taxon>
        <taxon>Insecta</taxon>
        <taxon>Pterygota</taxon>
        <taxon>Neoptera</taxon>
        <taxon>Paraneoptera</taxon>
        <taxon>Hemiptera</taxon>
        <taxon>Sternorrhyncha</taxon>
        <taxon>Aleyrodoidea</taxon>
        <taxon>Aleyrodidae</taxon>
        <taxon>Aleyrodinae</taxon>
        <taxon>Bemisia</taxon>
    </lineage>
</organism>
<gene>
    <name evidence="1" type="ORF">BEMITA_LOCUS237</name>
</gene>
<proteinExistence type="predicted"/>
<evidence type="ECO:0000313" key="2">
    <source>
        <dbReference type="Proteomes" id="UP001152759"/>
    </source>
</evidence>
<protein>
    <submittedName>
        <fullName evidence="1">Uncharacterized protein</fullName>
    </submittedName>
</protein>
<evidence type="ECO:0000313" key="1">
    <source>
        <dbReference type="EMBL" id="CAH0380470.1"/>
    </source>
</evidence>